<evidence type="ECO:0000256" key="1">
    <source>
        <dbReference type="SAM" id="MobiDB-lite"/>
    </source>
</evidence>
<dbReference type="OrthoDB" id="10068428at2759"/>
<gene>
    <name evidence="2" type="ORF">TBRA_LOCUS3622</name>
</gene>
<sequence>MLLQTGTSTSTRGVGRKQKSARGLTKDKDRSTPPQTEKTLVKTEKDDEEKEKKPPQSVEEEKKRDAKKETVIKEEDVPLQGSGRSKKPNKDKNTPQTRPQTPGSTPRTSKVSASANTSSVPGMSSRRRIQNDSSTANSNKDSRKDDRETTLATTRSGTPSPLISRTKSPASTGRPTRMTRNLTEVNEGRGSRKRLETDDSDSSDSDGSDSPVIPIKPRRRNCETREARKRAESRMKVDENSDIDEDKEIEEPRRGRRSRRTLTKITEIKSEPESETEQPKGCEFDLNQIRSELKGFDKAVKIEMSSTSTSQEQDEDEEEKKSNIIKQEKSELDEKKKRPVEDELKSPKKRLKTPVTSSQSPAAPTTTTKDSKTDINRSATPVETIVPADAKKKTTRKIFNKSDDTESTEAAVTSTGRKEPFVSRIKTLERSESVDSTDSSDSERRLTIIDEDYTDEAGPEQSKKSSHSEQSSSVTTNAQRDLQADIINTMMQTKLVTKMDEDGENINSLLCEEEIPGSPTPGADSHHEHQERSTSSSSQNVFKSDLGSKAAVAFVAAQLPLTIPSTTSVSTLVSSSLESLNAGNGKSITSIASNSPVCVLTTTSASHLYVTTVVTATTGSAPSPTHSHSNQRRDSNVEPMEVDVAPVTLDFNNSSMTIQHVPTPSLSLDSDSKKDSMEVDNDALSKSDNPSTSTEIVSEDTKIKGAMKRTSSITSADEVENVSPKKRAKRTGVQQTSLSGSVKKSPRQNSKNRRSTTRSDTDDSDEEQATPQVPRYIRGVLTNTTVVPPRKLPEPTNYNKSPRQIIKI</sequence>
<feature type="compositionally biased region" description="Basic and acidic residues" evidence="1">
    <location>
        <begin position="319"/>
        <end position="346"/>
    </location>
</feature>
<feature type="region of interest" description="Disordered" evidence="1">
    <location>
        <begin position="512"/>
        <end position="542"/>
    </location>
</feature>
<feature type="compositionally biased region" description="Polar residues" evidence="1">
    <location>
        <begin position="655"/>
        <end position="664"/>
    </location>
</feature>
<feature type="compositionally biased region" description="Basic and acidic residues" evidence="1">
    <location>
        <begin position="39"/>
        <end position="76"/>
    </location>
</feature>
<dbReference type="AlphaFoldDB" id="A0A6H5I511"/>
<protein>
    <submittedName>
        <fullName evidence="2">Uncharacterized protein</fullName>
    </submittedName>
</protein>
<feature type="compositionally biased region" description="Basic and acidic residues" evidence="1">
    <location>
        <begin position="220"/>
        <end position="239"/>
    </location>
</feature>
<feature type="region of interest" description="Disordered" evidence="1">
    <location>
        <begin position="617"/>
        <end position="638"/>
    </location>
</feature>
<feature type="compositionally biased region" description="Acidic residues" evidence="1">
    <location>
        <begin position="449"/>
        <end position="458"/>
    </location>
</feature>
<reference evidence="2 3" key="1">
    <citation type="submission" date="2020-02" db="EMBL/GenBank/DDBJ databases">
        <authorList>
            <person name="Ferguson B K."/>
        </authorList>
    </citation>
    <scope>NUCLEOTIDE SEQUENCE [LARGE SCALE GENOMIC DNA]</scope>
</reference>
<feature type="region of interest" description="Disordered" evidence="1">
    <location>
        <begin position="1"/>
        <end position="288"/>
    </location>
</feature>
<feature type="compositionally biased region" description="Acidic residues" evidence="1">
    <location>
        <begin position="198"/>
        <end position="207"/>
    </location>
</feature>
<feature type="compositionally biased region" description="Basic and acidic residues" evidence="1">
    <location>
        <begin position="416"/>
        <end position="433"/>
    </location>
</feature>
<organism evidence="2 3">
    <name type="scientific">Trichogramma brassicae</name>
    <dbReference type="NCBI Taxonomy" id="86971"/>
    <lineage>
        <taxon>Eukaryota</taxon>
        <taxon>Metazoa</taxon>
        <taxon>Ecdysozoa</taxon>
        <taxon>Arthropoda</taxon>
        <taxon>Hexapoda</taxon>
        <taxon>Insecta</taxon>
        <taxon>Pterygota</taxon>
        <taxon>Neoptera</taxon>
        <taxon>Endopterygota</taxon>
        <taxon>Hymenoptera</taxon>
        <taxon>Apocrita</taxon>
        <taxon>Proctotrupomorpha</taxon>
        <taxon>Chalcidoidea</taxon>
        <taxon>Trichogrammatidae</taxon>
        <taxon>Trichogramma</taxon>
    </lineage>
</organism>
<keyword evidence="3" id="KW-1185">Reference proteome</keyword>
<accession>A0A6H5I511</accession>
<feature type="compositionally biased region" description="Low complexity" evidence="1">
    <location>
        <begin position="353"/>
        <end position="368"/>
    </location>
</feature>
<feature type="compositionally biased region" description="Polar residues" evidence="1">
    <location>
        <begin position="533"/>
        <end position="542"/>
    </location>
</feature>
<dbReference type="EMBL" id="CADCXV010000649">
    <property type="protein sequence ID" value="CAB0031655.1"/>
    <property type="molecule type" value="Genomic_DNA"/>
</dbReference>
<feature type="compositionally biased region" description="Polar residues" evidence="1">
    <location>
        <begin position="619"/>
        <end position="628"/>
    </location>
</feature>
<feature type="region of interest" description="Disordered" evidence="1">
    <location>
        <begin position="300"/>
        <end position="478"/>
    </location>
</feature>
<feature type="compositionally biased region" description="Basic and acidic residues" evidence="1">
    <location>
        <begin position="140"/>
        <end position="149"/>
    </location>
</feature>
<feature type="compositionally biased region" description="Basic residues" evidence="1">
    <location>
        <begin position="744"/>
        <end position="756"/>
    </location>
</feature>
<feature type="compositionally biased region" description="Low complexity" evidence="1">
    <location>
        <begin position="1"/>
        <end position="13"/>
    </location>
</feature>
<feature type="compositionally biased region" description="Polar residues" evidence="1">
    <location>
        <begin position="732"/>
        <end position="742"/>
    </location>
</feature>
<feature type="compositionally biased region" description="Acidic residues" evidence="1">
    <location>
        <begin position="240"/>
        <end position="249"/>
    </location>
</feature>
<dbReference type="Proteomes" id="UP000479190">
    <property type="component" value="Unassembled WGS sequence"/>
</dbReference>
<evidence type="ECO:0000313" key="3">
    <source>
        <dbReference type="Proteomes" id="UP000479190"/>
    </source>
</evidence>
<evidence type="ECO:0000313" key="2">
    <source>
        <dbReference type="EMBL" id="CAB0031655.1"/>
    </source>
</evidence>
<feature type="compositionally biased region" description="Basic and acidic residues" evidence="1">
    <location>
        <begin position="186"/>
        <end position="197"/>
    </location>
</feature>
<name>A0A6H5I511_9HYME</name>
<feature type="compositionally biased region" description="Polar residues" evidence="1">
    <location>
        <begin position="684"/>
        <end position="696"/>
    </location>
</feature>
<proteinExistence type="predicted"/>
<feature type="compositionally biased region" description="Polar residues" evidence="1">
    <location>
        <begin position="94"/>
        <end position="122"/>
    </location>
</feature>
<feature type="compositionally biased region" description="Basic and acidic residues" evidence="1">
    <location>
        <begin position="266"/>
        <end position="283"/>
    </location>
</feature>
<feature type="compositionally biased region" description="Polar residues" evidence="1">
    <location>
        <begin position="150"/>
        <end position="184"/>
    </location>
</feature>
<feature type="region of interest" description="Disordered" evidence="1">
    <location>
        <begin position="655"/>
        <end position="808"/>
    </location>
</feature>